<evidence type="ECO:0000256" key="1">
    <source>
        <dbReference type="SAM" id="MobiDB-lite"/>
    </source>
</evidence>
<feature type="region of interest" description="Disordered" evidence="1">
    <location>
        <begin position="129"/>
        <end position="157"/>
    </location>
</feature>
<evidence type="ECO:0000313" key="4">
    <source>
        <dbReference type="Proteomes" id="UP001642409"/>
    </source>
</evidence>
<dbReference type="AlphaFoldDB" id="A0AA86Q7K1"/>
<proteinExistence type="predicted"/>
<reference evidence="3 4" key="2">
    <citation type="submission" date="2024-07" db="EMBL/GenBank/DDBJ databases">
        <authorList>
            <person name="Akdeniz Z."/>
        </authorList>
    </citation>
    <scope>NUCLEOTIDE SEQUENCE [LARGE SCALE GENOMIC DNA]</scope>
</reference>
<evidence type="ECO:0000313" key="2">
    <source>
        <dbReference type="EMBL" id="CAI9953611.1"/>
    </source>
</evidence>
<dbReference type="EMBL" id="CAXDID020000107">
    <property type="protein sequence ID" value="CAL6028445.1"/>
    <property type="molecule type" value="Genomic_DNA"/>
</dbReference>
<protein>
    <submittedName>
        <fullName evidence="3">Hypothetical_protein</fullName>
    </submittedName>
</protein>
<evidence type="ECO:0000313" key="3">
    <source>
        <dbReference type="EMBL" id="CAL6028445.1"/>
    </source>
</evidence>
<dbReference type="Proteomes" id="UP001642409">
    <property type="component" value="Unassembled WGS sequence"/>
</dbReference>
<comment type="caution">
    <text evidence="2">The sequence shown here is derived from an EMBL/GenBank/DDBJ whole genome shotgun (WGS) entry which is preliminary data.</text>
</comment>
<sequence length="157" mass="18298">MSISSTENTKIQWYLLIMQLQILYNSGDRILSILFNSTKQNIKEQCYNVMGQLICSKIVQKGTFFKMTEITNLLGVFSRLTLRPYNFFIIPTLRLFCKKYYVFKATLNKQKTTQTQYHATPLLNQRLLSTKRSPGRSPKQTPLAEKVNGESVRRFDV</sequence>
<name>A0AA86Q7K1_9EUKA</name>
<accession>A0AA86Q7K1</accession>
<organism evidence="2">
    <name type="scientific">Hexamita inflata</name>
    <dbReference type="NCBI Taxonomy" id="28002"/>
    <lineage>
        <taxon>Eukaryota</taxon>
        <taxon>Metamonada</taxon>
        <taxon>Diplomonadida</taxon>
        <taxon>Hexamitidae</taxon>
        <taxon>Hexamitinae</taxon>
        <taxon>Hexamita</taxon>
    </lineage>
</organism>
<feature type="compositionally biased region" description="Basic and acidic residues" evidence="1">
    <location>
        <begin position="147"/>
        <end position="157"/>
    </location>
</feature>
<keyword evidence="4" id="KW-1185">Reference proteome</keyword>
<dbReference type="EMBL" id="CATOUU010000840">
    <property type="protein sequence ID" value="CAI9953611.1"/>
    <property type="molecule type" value="Genomic_DNA"/>
</dbReference>
<gene>
    <name evidence="3" type="ORF">HINF_LOCUS31810</name>
    <name evidence="2" type="ORF">HINF_LOCUS41256</name>
</gene>
<reference evidence="2" key="1">
    <citation type="submission" date="2023-06" db="EMBL/GenBank/DDBJ databases">
        <authorList>
            <person name="Kurt Z."/>
        </authorList>
    </citation>
    <scope>NUCLEOTIDE SEQUENCE</scope>
</reference>